<feature type="transmembrane region" description="Helical" evidence="7">
    <location>
        <begin position="73"/>
        <end position="97"/>
    </location>
</feature>
<dbReference type="PANTHER" id="PTHR30071">
    <property type="entry name" value="HEME EXPORTER PROTEIN C"/>
    <property type="match status" value="1"/>
</dbReference>
<feature type="transmembrane region" description="Helical" evidence="7">
    <location>
        <begin position="7"/>
        <end position="26"/>
    </location>
</feature>
<evidence type="ECO:0000256" key="2">
    <source>
        <dbReference type="ARBA" id="ARBA00005840"/>
    </source>
</evidence>
<dbReference type="Pfam" id="PF01578">
    <property type="entry name" value="Cytochrom_C_asm"/>
    <property type="match status" value="1"/>
</dbReference>
<feature type="transmembrane region" description="Helical" evidence="7">
    <location>
        <begin position="46"/>
        <end position="66"/>
    </location>
</feature>
<gene>
    <name evidence="9" type="ORF">METZ01_LOCUS476435</name>
</gene>
<comment type="similarity">
    <text evidence="2">Belongs to the CcmC/CycZ/HelC family.</text>
</comment>
<reference evidence="9" key="1">
    <citation type="submission" date="2018-05" db="EMBL/GenBank/DDBJ databases">
        <authorList>
            <person name="Lanie J.A."/>
            <person name="Ng W.-L."/>
            <person name="Kazmierczak K.M."/>
            <person name="Andrzejewski T.M."/>
            <person name="Davidsen T.M."/>
            <person name="Wayne K.J."/>
            <person name="Tettelin H."/>
            <person name="Glass J.I."/>
            <person name="Rusch D."/>
            <person name="Podicherti R."/>
            <person name="Tsui H.-C.T."/>
            <person name="Winkler M.E."/>
        </authorList>
    </citation>
    <scope>NUCLEOTIDE SEQUENCE</scope>
</reference>
<feature type="transmembrane region" description="Helical" evidence="7">
    <location>
        <begin position="174"/>
        <end position="192"/>
    </location>
</feature>
<dbReference type="GO" id="GO:0017004">
    <property type="term" value="P:cytochrome complex assembly"/>
    <property type="evidence" value="ECO:0007669"/>
    <property type="project" value="UniProtKB-KW"/>
</dbReference>
<accession>A0A383BUM8</accession>
<dbReference type="AlphaFoldDB" id="A0A383BUM8"/>
<sequence length="196" mass="22158">MKTQRTIGFLAITSVAVASFIGLFVVPADEYQGEIQRLLYIHVPTAWLAMLSFLVVFLMSMLYLVQRKLKWDVLAVSAVEIGVLSTALTLIVGSLYARPTWGIWWTWDPRLTTTALLLIIYIGYLIVRSMTEDPEQRARWAAVIGIIGFIQVPIVYLSVFWWRSLHQPPSSPRSMAAGFGLVLLLNLIAYTISFTY</sequence>
<comment type="subcellular location">
    <subcellularLocation>
        <location evidence="1">Membrane</location>
        <topology evidence="1">Multi-pass membrane protein</topology>
    </subcellularLocation>
</comment>
<evidence type="ECO:0000256" key="1">
    <source>
        <dbReference type="ARBA" id="ARBA00004141"/>
    </source>
</evidence>
<evidence type="ECO:0000256" key="5">
    <source>
        <dbReference type="ARBA" id="ARBA00022989"/>
    </source>
</evidence>
<dbReference type="PANTHER" id="PTHR30071:SF1">
    <property type="entry name" value="CYTOCHROME B_B6 PROTEIN-RELATED"/>
    <property type="match status" value="1"/>
</dbReference>
<organism evidence="9">
    <name type="scientific">marine metagenome</name>
    <dbReference type="NCBI Taxonomy" id="408172"/>
    <lineage>
        <taxon>unclassified sequences</taxon>
        <taxon>metagenomes</taxon>
        <taxon>ecological metagenomes</taxon>
    </lineage>
</organism>
<feature type="transmembrane region" description="Helical" evidence="7">
    <location>
        <begin position="139"/>
        <end position="162"/>
    </location>
</feature>
<dbReference type="InterPro" id="IPR045062">
    <property type="entry name" value="Cyt_c_biogenesis_CcsA/CcmC"/>
</dbReference>
<keyword evidence="6 7" id="KW-0472">Membrane</keyword>
<dbReference type="InterPro" id="IPR002541">
    <property type="entry name" value="Cyt_c_assembly"/>
</dbReference>
<dbReference type="InterPro" id="IPR003557">
    <property type="entry name" value="Cyt_c_biogenesis_CcmC"/>
</dbReference>
<evidence type="ECO:0000313" key="9">
    <source>
        <dbReference type="EMBL" id="SVE23581.1"/>
    </source>
</evidence>
<keyword evidence="3 7" id="KW-0812">Transmembrane</keyword>
<evidence type="ECO:0000259" key="8">
    <source>
        <dbReference type="Pfam" id="PF01578"/>
    </source>
</evidence>
<dbReference type="GO" id="GO:0015232">
    <property type="term" value="F:heme transmembrane transporter activity"/>
    <property type="evidence" value="ECO:0007669"/>
    <property type="project" value="InterPro"/>
</dbReference>
<name>A0A383BUM8_9ZZZZ</name>
<dbReference type="EMBL" id="UINC01203364">
    <property type="protein sequence ID" value="SVE23581.1"/>
    <property type="molecule type" value="Genomic_DNA"/>
</dbReference>
<proteinExistence type="inferred from homology"/>
<dbReference type="GO" id="GO:0020037">
    <property type="term" value="F:heme binding"/>
    <property type="evidence" value="ECO:0007669"/>
    <property type="project" value="InterPro"/>
</dbReference>
<keyword evidence="5 7" id="KW-1133">Transmembrane helix</keyword>
<evidence type="ECO:0000256" key="4">
    <source>
        <dbReference type="ARBA" id="ARBA00022748"/>
    </source>
</evidence>
<evidence type="ECO:0000256" key="6">
    <source>
        <dbReference type="ARBA" id="ARBA00023136"/>
    </source>
</evidence>
<protein>
    <recommendedName>
        <fullName evidence="8">Cytochrome c assembly protein domain-containing protein</fullName>
    </recommendedName>
</protein>
<feature type="domain" description="Cytochrome c assembly protein" evidence="8">
    <location>
        <begin position="11"/>
        <end position="166"/>
    </location>
</feature>
<keyword evidence="4" id="KW-0201">Cytochrome c-type biogenesis</keyword>
<dbReference type="GO" id="GO:0005886">
    <property type="term" value="C:plasma membrane"/>
    <property type="evidence" value="ECO:0007669"/>
    <property type="project" value="TreeGrafter"/>
</dbReference>
<feature type="non-terminal residue" evidence="9">
    <location>
        <position position="196"/>
    </location>
</feature>
<evidence type="ECO:0000256" key="7">
    <source>
        <dbReference type="SAM" id="Phobius"/>
    </source>
</evidence>
<dbReference type="PRINTS" id="PR01386">
    <property type="entry name" value="CCMCBIOGNSIS"/>
</dbReference>
<evidence type="ECO:0000256" key="3">
    <source>
        <dbReference type="ARBA" id="ARBA00022692"/>
    </source>
</evidence>
<feature type="transmembrane region" description="Helical" evidence="7">
    <location>
        <begin position="109"/>
        <end position="127"/>
    </location>
</feature>